<reference evidence="4 5" key="1">
    <citation type="journal article" date="2021" name="Commun. Biol.">
        <title>The genome of Shorea leprosula (Dipterocarpaceae) highlights the ecological relevance of drought in aseasonal tropical rainforests.</title>
        <authorList>
            <person name="Ng K.K.S."/>
            <person name="Kobayashi M.J."/>
            <person name="Fawcett J.A."/>
            <person name="Hatakeyama M."/>
            <person name="Paape T."/>
            <person name="Ng C.H."/>
            <person name="Ang C.C."/>
            <person name="Tnah L.H."/>
            <person name="Lee C.T."/>
            <person name="Nishiyama T."/>
            <person name="Sese J."/>
            <person name="O'Brien M.J."/>
            <person name="Copetti D."/>
            <person name="Mohd Noor M.I."/>
            <person name="Ong R.C."/>
            <person name="Putra M."/>
            <person name="Sireger I.Z."/>
            <person name="Indrioko S."/>
            <person name="Kosugi Y."/>
            <person name="Izuno A."/>
            <person name="Isagi Y."/>
            <person name="Lee S.L."/>
            <person name="Shimizu K.K."/>
        </authorList>
    </citation>
    <scope>NUCLEOTIDE SEQUENCE [LARGE SCALE GENOMIC DNA]</scope>
    <source>
        <strain evidence="4">214</strain>
    </source>
</reference>
<dbReference type="Pfam" id="PF13041">
    <property type="entry name" value="PPR_2"/>
    <property type="match status" value="1"/>
</dbReference>
<evidence type="ECO:0000256" key="1">
    <source>
        <dbReference type="ARBA" id="ARBA00022737"/>
    </source>
</evidence>
<dbReference type="Gene3D" id="1.25.40.10">
    <property type="entry name" value="Tetratricopeptide repeat domain"/>
    <property type="match status" value="3"/>
</dbReference>
<evidence type="ECO:0000313" key="5">
    <source>
        <dbReference type="Proteomes" id="UP001054252"/>
    </source>
</evidence>
<feature type="repeat" description="PPR" evidence="2">
    <location>
        <begin position="46"/>
        <end position="80"/>
    </location>
</feature>
<dbReference type="NCBIfam" id="TIGR00756">
    <property type="entry name" value="PPR"/>
    <property type="match status" value="1"/>
</dbReference>
<dbReference type="Proteomes" id="UP001054252">
    <property type="component" value="Unassembled WGS sequence"/>
</dbReference>
<comment type="caution">
    <text evidence="4">The sequence shown here is derived from an EMBL/GenBank/DDBJ whole genome shotgun (WGS) entry which is preliminary data.</text>
</comment>
<dbReference type="Pfam" id="PF20431">
    <property type="entry name" value="E_motif"/>
    <property type="match status" value="1"/>
</dbReference>
<evidence type="ECO:0000256" key="3">
    <source>
        <dbReference type="SAM" id="SignalP"/>
    </source>
</evidence>
<dbReference type="EMBL" id="BPVZ01000002">
    <property type="protein sequence ID" value="GKU88149.1"/>
    <property type="molecule type" value="Genomic_DNA"/>
</dbReference>
<dbReference type="PROSITE" id="PS51375">
    <property type="entry name" value="PPR"/>
    <property type="match status" value="2"/>
</dbReference>
<dbReference type="InterPro" id="IPR002885">
    <property type="entry name" value="PPR_rpt"/>
</dbReference>
<feature type="repeat" description="PPR" evidence="2">
    <location>
        <begin position="147"/>
        <end position="181"/>
    </location>
</feature>
<dbReference type="Pfam" id="PF01535">
    <property type="entry name" value="PPR"/>
    <property type="match status" value="2"/>
</dbReference>
<proteinExistence type="predicted"/>
<keyword evidence="1" id="KW-0677">Repeat</keyword>
<dbReference type="PANTHER" id="PTHR47926:SF414">
    <property type="entry name" value="PENTATRICOPEPTIDE REPEAT-CONTAINING PROTEIN DOT4, CHLOROPLASTIC-LIKE"/>
    <property type="match status" value="1"/>
</dbReference>
<organism evidence="4 5">
    <name type="scientific">Rubroshorea leprosula</name>
    <dbReference type="NCBI Taxonomy" id="152421"/>
    <lineage>
        <taxon>Eukaryota</taxon>
        <taxon>Viridiplantae</taxon>
        <taxon>Streptophyta</taxon>
        <taxon>Embryophyta</taxon>
        <taxon>Tracheophyta</taxon>
        <taxon>Spermatophyta</taxon>
        <taxon>Magnoliopsida</taxon>
        <taxon>eudicotyledons</taxon>
        <taxon>Gunneridae</taxon>
        <taxon>Pentapetalae</taxon>
        <taxon>rosids</taxon>
        <taxon>malvids</taxon>
        <taxon>Malvales</taxon>
        <taxon>Dipterocarpaceae</taxon>
        <taxon>Rubroshorea</taxon>
    </lineage>
</organism>
<dbReference type="AlphaFoldDB" id="A0AAV5HSL8"/>
<dbReference type="InterPro" id="IPR011990">
    <property type="entry name" value="TPR-like_helical_dom_sf"/>
</dbReference>
<dbReference type="FunFam" id="1.25.40.10:FF:000090">
    <property type="entry name" value="Pentatricopeptide repeat-containing protein, chloroplastic"/>
    <property type="match status" value="1"/>
</dbReference>
<protein>
    <recommendedName>
        <fullName evidence="6">Pentatricopeptide repeat-containing protein</fullName>
    </recommendedName>
</protein>
<keyword evidence="5" id="KW-1185">Reference proteome</keyword>
<evidence type="ECO:0000256" key="2">
    <source>
        <dbReference type="PROSITE-ProRule" id="PRU00708"/>
    </source>
</evidence>
<dbReference type="PANTHER" id="PTHR47926">
    <property type="entry name" value="PENTATRICOPEPTIDE REPEAT-CONTAINING PROTEIN"/>
    <property type="match status" value="1"/>
</dbReference>
<evidence type="ECO:0008006" key="6">
    <source>
        <dbReference type="Google" id="ProtNLM"/>
    </source>
</evidence>
<dbReference type="InterPro" id="IPR046848">
    <property type="entry name" value="E_motif"/>
</dbReference>
<keyword evidence="3" id="KW-0732">Signal</keyword>
<feature type="chain" id="PRO_5043686015" description="Pentatricopeptide repeat-containing protein" evidence="3">
    <location>
        <begin position="20"/>
        <end position="322"/>
    </location>
</feature>
<accession>A0AAV5HSL8</accession>
<dbReference type="GO" id="GO:0009451">
    <property type="term" value="P:RNA modification"/>
    <property type="evidence" value="ECO:0007669"/>
    <property type="project" value="InterPro"/>
</dbReference>
<name>A0AAV5HSL8_9ROSI</name>
<gene>
    <name evidence="4" type="ORF">SLEP1_g2449</name>
</gene>
<sequence>MAFHCYLLKSGLLASVSVGAALLQMYSKYDQVGLARNVFDHLNNKDVIAWSAMILAYAQSGQPFKSVDAFKEMLLMNEKLNPFTFVSLLQASSLMASQELGQSIHGYAIKVGYSLNAYLISGLIDLYCKFGKVKQGKVLFDEIPVKDVTCWGVMINGYGLNGCGMEALETFSTMLEHGMKPNDVVFLSLLSACSQCGLEYEGWNWFYSMKEKYRITPKLAHYACMVDLLSHQGNTTEALNFVNEMPVETDKRIWGSLLASYRSTRGSINIAEFAVERLTTLDPQNSSNYYKILLDLYTDEHRWEAVERLRRLMDENALMNIA</sequence>
<feature type="signal peptide" evidence="3">
    <location>
        <begin position="1"/>
        <end position="19"/>
    </location>
</feature>
<dbReference type="InterPro" id="IPR046960">
    <property type="entry name" value="PPR_At4g14850-like_plant"/>
</dbReference>
<dbReference type="GO" id="GO:0003723">
    <property type="term" value="F:RNA binding"/>
    <property type="evidence" value="ECO:0007669"/>
    <property type="project" value="InterPro"/>
</dbReference>
<evidence type="ECO:0000313" key="4">
    <source>
        <dbReference type="EMBL" id="GKU88149.1"/>
    </source>
</evidence>